<keyword evidence="4" id="KW-1185">Reference proteome</keyword>
<feature type="transmembrane region" description="Helical" evidence="2">
    <location>
        <begin position="208"/>
        <end position="228"/>
    </location>
</feature>
<evidence type="ECO:0000256" key="1">
    <source>
        <dbReference type="SAM" id="MobiDB-lite"/>
    </source>
</evidence>
<feature type="transmembrane region" description="Helical" evidence="2">
    <location>
        <begin position="34"/>
        <end position="51"/>
    </location>
</feature>
<keyword evidence="2" id="KW-1133">Transmembrane helix</keyword>
<dbReference type="Proteomes" id="UP000295151">
    <property type="component" value="Unassembled WGS sequence"/>
</dbReference>
<feature type="transmembrane region" description="Helical" evidence="2">
    <location>
        <begin position="132"/>
        <end position="151"/>
    </location>
</feature>
<proteinExistence type="predicted"/>
<evidence type="ECO:0000313" key="3">
    <source>
        <dbReference type="EMBL" id="TDU90453.1"/>
    </source>
</evidence>
<evidence type="ECO:0000313" key="4">
    <source>
        <dbReference type="Proteomes" id="UP000295151"/>
    </source>
</evidence>
<feature type="compositionally biased region" description="Polar residues" evidence="1">
    <location>
        <begin position="1"/>
        <end position="16"/>
    </location>
</feature>
<comment type="caution">
    <text evidence="3">The sequence shown here is derived from an EMBL/GenBank/DDBJ whole genome shotgun (WGS) entry which is preliminary data.</text>
</comment>
<feature type="transmembrane region" description="Helical" evidence="2">
    <location>
        <begin position="240"/>
        <end position="261"/>
    </location>
</feature>
<gene>
    <name evidence="3" type="ORF">EV138_4044</name>
</gene>
<keyword evidence="2" id="KW-0472">Membrane</keyword>
<feature type="transmembrane region" description="Helical" evidence="2">
    <location>
        <begin position="92"/>
        <end position="112"/>
    </location>
</feature>
<reference evidence="3 4" key="1">
    <citation type="submission" date="2019-03" db="EMBL/GenBank/DDBJ databases">
        <title>Genomic Encyclopedia of Type Strains, Phase III (KMG-III): the genomes of soil and plant-associated and newly described type strains.</title>
        <authorList>
            <person name="Whitman W."/>
        </authorList>
    </citation>
    <scope>NUCLEOTIDE SEQUENCE [LARGE SCALE GENOMIC DNA]</scope>
    <source>
        <strain evidence="3 4">VKM Ac-2575</strain>
    </source>
</reference>
<feature type="transmembrane region" description="Helical" evidence="2">
    <location>
        <begin position="63"/>
        <end position="85"/>
    </location>
</feature>
<feature type="transmembrane region" description="Helical" evidence="2">
    <location>
        <begin position="172"/>
        <end position="196"/>
    </location>
</feature>
<feature type="region of interest" description="Disordered" evidence="1">
    <location>
        <begin position="1"/>
        <end position="25"/>
    </location>
</feature>
<dbReference type="AlphaFoldDB" id="A0A4V3FKJ6"/>
<organism evidence="3 4">
    <name type="scientific">Kribbella voronezhensis</name>
    <dbReference type="NCBI Taxonomy" id="2512212"/>
    <lineage>
        <taxon>Bacteria</taxon>
        <taxon>Bacillati</taxon>
        <taxon>Actinomycetota</taxon>
        <taxon>Actinomycetes</taxon>
        <taxon>Propionibacteriales</taxon>
        <taxon>Kribbellaceae</taxon>
        <taxon>Kribbella</taxon>
    </lineage>
</organism>
<dbReference type="RefSeq" id="WP_133980364.1">
    <property type="nucleotide sequence ID" value="NZ_SOCE01000001.1"/>
</dbReference>
<keyword evidence="2" id="KW-0812">Transmembrane</keyword>
<name>A0A4V3FKJ6_9ACTN</name>
<accession>A0A4V3FKJ6</accession>
<protein>
    <submittedName>
        <fullName evidence="3">Uncharacterized protein</fullName>
    </submittedName>
</protein>
<dbReference type="EMBL" id="SOCE01000001">
    <property type="protein sequence ID" value="TDU90453.1"/>
    <property type="molecule type" value="Genomic_DNA"/>
</dbReference>
<sequence length="316" mass="33286">MTTTARTPDASRQPTEPGTGARTGPRWMPWAPRLALIWALTYGAVRVWFAIGHAPDWILPSDLLIPAWASVAACLASAGLVLAVTRWPRSRALIVTTWAAAAGWVAVCALALLDLVGAALPGLGLPFDLPALLSRAGGLTGAALLAATALARRRQLDPTCLYCVGKRSTLPTAWATAGAWLAVAGCLGRLAAQAAVGFDVIPYDAGPSVLLFEGGFLLAGVALPLLLVYRLGRVFPRWMLLLPGAALGAGITAYFGVGLIQMITEALQGERVFDGIDLPAAFFWVAVPCYLVWGLGLTTATYGYYARTRKPCERCG</sequence>
<feature type="transmembrane region" description="Helical" evidence="2">
    <location>
        <begin position="281"/>
        <end position="305"/>
    </location>
</feature>
<evidence type="ECO:0000256" key="2">
    <source>
        <dbReference type="SAM" id="Phobius"/>
    </source>
</evidence>
<dbReference type="OrthoDB" id="2717873at2"/>